<name>A0A8H3GMP3_9AGAM</name>
<sequence>MRPDYLNGARLLSFGVFIALLIKINPNAGGVIVGYLPSKTLPQSGVLYLSIGILAGEYLGVIDFLLVSYATHHFPRLKSRNTGPLHLLTFQPQAQAINLLLSGRRSTGLGRL</sequence>
<dbReference type="EMBL" id="CAJMWZ010002787">
    <property type="protein sequence ID" value="CAE6462189.1"/>
    <property type="molecule type" value="Genomic_DNA"/>
</dbReference>
<evidence type="ECO:0000313" key="3">
    <source>
        <dbReference type="Proteomes" id="UP000663850"/>
    </source>
</evidence>
<protein>
    <submittedName>
        <fullName evidence="2">Uncharacterized protein</fullName>
    </submittedName>
</protein>
<dbReference type="Proteomes" id="UP000663850">
    <property type="component" value="Unassembled WGS sequence"/>
</dbReference>
<organism evidence="2 3">
    <name type="scientific">Rhizoctonia solani</name>
    <dbReference type="NCBI Taxonomy" id="456999"/>
    <lineage>
        <taxon>Eukaryota</taxon>
        <taxon>Fungi</taxon>
        <taxon>Dikarya</taxon>
        <taxon>Basidiomycota</taxon>
        <taxon>Agaricomycotina</taxon>
        <taxon>Agaricomycetes</taxon>
        <taxon>Cantharellales</taxon>
        <taxon>Ceratobasidiaceae</taxon>
        <taxon>Rhizoctonia</taxon>
    </lineage>
</organism>
<proteinExistence type="predicted"/>
<accession>A0A8H3GMP3</accession>
<dbReference type="AlphaFoldDB" id="A0A8H3GMP3"/>
<feature type="transmembrane region" description="Helical" evidence="1">
    <location>
        <begin position="46"/>
        <end position="70"/>
    </location>
</feature>
<gene>
    <name evidence="2" type="ORF">RDB_LOCUS52668</name>
</gene>
<keyword evidence="1" id="KW-0812">Transmembrane</keyword>
<keyword evidence="1" id="KW-0472">Membrane</keyword>
<reference evidence="2" key="1">
    <citation type="submission" date="2021-01" db="EMBL/GenBank/DDBJ databases">
        <authorList>
            <person name="Kaushik A."/>
        </authorList>
    </citation>
    <scope>NUCLEOTIDE SEQUENCE</scope>
    <source>
        <strain evidence="2">Type strain: AG8-Rh-89/</strain>
    </source>
</reference>
<comment type="caution">
    <text evidence="2">The sequence shown here is derived from an EMBL/GenBank/DDBJ whole genome shotgun (WGS) entry which is preliminary data.</text>
</comment>
<evidence type="ECO:0000313" key="2">
    <source>
        <dbReference type="EMBL" id="CAE6462189.1"/>
    </source>
</evidence>
<evidence type="ECO:0000256" key="1">
    <source>
        <dbReference type="SAM" id="Phobius"/>
    </source>
</evidence>
<keyword evidence="1" id="KW-1133">Transmembrane helix</keyword>